<evidence type="ECO:0000313" key="5">
    <source>
        <dbReference type="Proteomes" id="UP001338125"/>
    </source>
</evidence>
<dbReference type="Pfam" id="PF12796">
    <property type="entry name" value="Ank_2"/>
    <property type="match status" value="2"/>
</dbReference>
<feature type="repeat" description="ANK" evidence="3">
    <location>
        <begin position="369"/>
        <end position="401"/>
    </location>
</feature>
<feature type="repeat" description="ANK" evidence="3">
    <location>
        <begin position="93"/>
        <end position="115"/>
    </location>
</feature>
<dbReference type="Pfam" id="PF00023">
    <property type="entry name" value="Ank"/>
    <property type="match status" value="1"/>
</dbReference>
<dbReference type="EMBL" id="JAVFKD010000016">
    <property type="protein sequence ID" value="KAK5988093.1"/>
    <property type="molecule type" value="Genomic_DNA"/>
</dbReference>
<dbReference type="Gene3D" id="1.25.40.20">
    <property type="entry name" value="Ankyrin repeat-containing domain"/>
    <property type="match status" value="4"/>
</dbReference>
<evidence type="ECO:0000256" key="2">
    <source>
        <dbReference type="ARBA" id="ARBA00023043"/>
    </source>
</evidence>
<dbReference type="PANTHER" id="PTHR24166:SF48">
    <property type="entry name" value="PROTEIN VAPYRIN"/>
    <property type="match status" value="1"/>
</dbReference>
<dbReference type="PROSITE" id="PS50088">
    <property type="entry name" value="ANK_REPEAT"/>
    <property type="match status" value="2"/>
</dbReference>
<dbReference type="InterPro" id="IPR050889">
    <property type="entry name" value="Dendritic_Spine_Reg/Scaffold"/>
</dbReference>
<dbReference type="SMART" id="SM00248">
    <property type="entry name" value="ANK"/>
    <property type="match status" value="11"/>
</dbReference>
<sequence length="501" mass="55246">MLPRTIIPLDVLLYIAQYLRPHDKYSLLRAYPSLASHFTFRQLRGTDSRGSTLLHLLAKNGEMHLLRSIIQQNAGPQETILKKGMLLNAQNRFGCTALHLAVEGNHEEIAELLIDQPDVDVNVRDANHCLPVFVAAKLGNARIVQMFLDRRNDVILDKQSRGLPPAKFGSILVAAVQEGHEAVVRLLLQREDLKDDAPDELEETALLHAAVRGNESLVKLLLYREDTTYSPDSIGYALSAAAAAGHMGVVQAFINRDEAFVNLGGDWGMTALYQTADNNREDIARYLLGLESIQADTPTELDWTPFIAAACFGHISIMQMLLGRTDVNVNAKTHEGVSALMYAADFGCEEVVKILLAHASVDIDAIDENGWTALFHAASSDNEYIVRLLLDKGANPNAICSKGRTALYEAATSARKQSHRGVIRLLLPQSLIWTPFVAHFGEKFVNDGLEQGFAVDLVRQYLGVPYNSFDGVTDIATEYSISHHGVGTAYSDEEEWMDTSP</sequence>
<accession>A0ABR0S7I7</accession>
<comment type="caution">
    <text evidence="4">The sequence shown here is derived from an EMBL/GenBank/DDBJ whole genome shotgun (WGS) entry which is preliminary data.</text>
</comment>
<reference evidence="4 5" key="1">
    <citation type="submission" date="2024-01" db="EMBL/GenBank/DDBJ databases">
        <title>Complete genome of Cladobotryum mycophilum ATHUM6906.</title>
        <authorList>
            <person name="Christinaki A.C."/>
            <person name="Myridakis A.I."/>
            <person name="Kouvelis V.N."/>
        </authorList>
    </citation>
    <scope>NUCLEOTIDE SEQUENCE [LARGE SCALE GENOMIC DNA]</scope>
    <source>
        <strain evidence="4 5">ATHUM6906</strain>
    </source>
</reference>
<protein>
    <submittedName>
        <fullName evidence="4">Ankyrin-3-like protein</fullName>
    </submittedName>
</protein>
<dbReference type="Proteomes" id="UP001338125">
    <property type="component" value="Unassembled WGS sequence"/>
</dbReference>
<evidence type="ECO:0000256" key="3">
    <source>
        <dbReference type="PROSITE-ProRule" id="PRU00023"/>
    </source>
</evidence>
<dbReference type="SUPFAM" id="SSF48403">
    <property type="entry name" value="Ankyrin repeat"/>
    <property type="match status" value="1"/>
</dbReference>
<evidence type="ECO:0000313" key="4">
    <source>
        <dbReference type="EMBL" id="KAK5988093.1"/>
    </source>
</evidence>
<dbReference type="Pfam" id="PF13637">
    <property type="entry name" value="Ank_4"/>
    <property type="match status" value="1"/>
</dbReference>
<dbReference type="PROSITE" id="PS50297">
    <property type="entry name" value="ANK_REP_REGION"/>
    <property type="match status" value="2"/>
</dbReference>
<keyword evidence="1" id="KW-0677">Repeat</keyword>
<dbReference type="PANTHER" id="PTHR24166">
    <property type="entry name" value="ROLLING PEBBLES, ISOFORM B"/>
    <property type="match status" value="1"/>
</dbReference>
<dbReference type="InterPro" id="IPR036770">
    <property type="entry name" value="Ankyrin_rpt-contain_sf"/>
</dbReference>
<organism evidence="4 5">
    <name type="scientific">Cladobotryum mycophilum</name>
    <dbReference type="NCBI Taxonomy" id="491253"/>
    <lineage>
        <taxon>Eukaryota</taxon>
        <taxon>Fungi</taxon>
        <taxon>Dikarya</taxon>
        <taxon>Ascomycota</taxon>
        <taxon>Pezizomycotina</taxon>
        <taxon>Sordariomycetes</taxon>
        <taxon>Hypocreomycetidae</taxon>
        <taxon>Hypocreales</taxon>
        <taxon>Hypocreaceae</taxon>
        <taxon>Cladobotryum</taxon>
    </lineage>
</organism>
<dbReference type="PRINTS" id="PR01415">
    <property type="entry name" value="ANKYRIN"/>
</dbReference>
<gene>
    <name evidence="4" type="ORF">PT974_12232</name>
</gene>
<dbReference type="InterPro" id="IPR002110">
    <property type="entry name" value="Ankyrin_rpt"/>
</dbReference>
<keyword evidence="5" id="KW-1185">Reference proteome</keyword>
<proteinExistence type="predicted"/>
<name>A0ABR0S7I7_9HYPO</name>
<evidence type="ECO:0000256" key="1">
    <source>
        <dbReference type="ARBA" id="ARBA00022737"/>
    </source>
</evidence>
<keyword evidence="2 3" id="KW-0040">ANK repeat</keyword>